<evidence type="ECO:0000256" key="1">
    <source>
        <dbReference type="SAM" id="MobiDB-lite"/>
    </source>
</evidence>
<feature type="compositionally biased region" description="Basic and acidic residues" evidence="1">
    <location>
        <begin position="22"/>
        <end position="32"/>
    </location>
</feature>
<feature type="region of interest" description="Disordered" evidence="1">
    <location>
        <begin position="22"/>
        <end position="168"/>
    </location>
</feature>
<gene>
    <name evidence="2" type="ORF">TTAC_LOCUS4642</name>
</gene>
<dbReference type="Proteomes" id="UP000274429">
    <property type="component" value="Unassembled WGS sequence"/>
</dbReference>
<evidence type="ECO:0000313" key="3">
    <source>
        <dbReference type="Proteomes" id="UP000274429"/>
    </source>
</evidence>
<dbReference type="EMBL" id="UYWX01004947">
    <property type="protein sequence ID" value="VDM25347.1"/>
    <property type="molecule type" value="Genomic_DNA"/>
</dbReference>
<reference evidence="4" key="1">
    <citation type="submission" date="2017-02" db="UniProtKB">
        <authorList>
            <consortium name="WormBaseParasite"/>
        </authorList>
    </citation>
    <scope>IDENTIFICATION</scope>
</reference>
<dbReference type="STRING" id="6205.A0A0R3WV65"/>
<evidence type="ECO:0000313" key="4">
    <source>
        <dbReference type="WBParaSite" id="TTAC_0000465501-mRNA-1"/>
    </source>
</evidence>
<sequence length="406" mass="45360">MRIVRTVGQAFDVCHRLALQKQENDPVSRKNNEGQTAGGGDSFNATLPHRRKLLQRNHRSHSPPLCENSSDDNEWRSPRRRKHQTRRKNCSSDEDPVGDGRDDRARSIIYSEEASDEDSKHPTVPLTLKKVKKASSGRRRRRHRTFSNNGDASSDSSDVPHRHPRSHMKQSITNDDFLAWGQFGHSLGYPTPISLSLFGLPQSQSLDTNLAREFLCGSSTHSMQSQSSIPPDPVLLNRLLNELQGSLTSDQSVASNDKQRKSDSISWIPYLGGRAETLSETHSSLNRQLDILEARMSKACKSDLRSISSYQLSKEASSSGDPTVGIPISITAPNLASTPISSAKLEQKTANSEAVLPTETLDILKRQLNIQETETKIAIYQVHRLMRQLRLEAAARMEGQVWLNSR</sequence>
<feature type="compositionally biased region" description="Basic residues" evidence="1">
    <location>
        <begin position="48"/>
        <end position="61"/>
    </location>
</feature>
<name>A0A0R3WV65_HYDTA</name>
<dbReference type="AlphaFoldDB" id="A0A0R3WV65"/>
<evidence type="ECO:0000313" key="2">
    <source>
        <dbReference type="EMBL" id="VDM25347.1"/>
    </source>
</evidence>
<proteinExistence type="predicted"/>
<protein>
    <submittedName>
        <fullName evidence="4">PID domain-containing protein</fullName>
    </submittedName>
</protein>
<organism evidence="4">
    <name type="scientific">Hydatigena taeniaeformis</name>
    <name type="common">Feline tapeworm</name>
    <name type="synonym">Taenia taeniaeformis</name>
    <dbReference type="NCBI Taxonomy" id="6205"/>
    <lineage>
        <taxon>Eukaryota</taxon>
        <taxon>Metazoa</taxon>
        <taxon>Spiralia</taxon>
        <taxon>Lophotrochozoa</taxon>
        <taxon>Platyhelminthes</taxon>
        <taxon>Cestoda</taxon>
        <taxon>Eucestoda</taxon>
        <taxon>Cyclophyllidea</taxon>
        <taxon>Taeniidae</taxon>
        <taxon>Hydatigera</taxon>
    </lineage>
</organism>
<accession>A0A0R3WV65</accession>
<feature type="compositionally biased region" description="Basic residues" evidence="1">
    <location>
        <begin position="129"/>
        <end position="145"/>
    </location>
</feature>
<feature type="compositionally biased region" description="Basic residues" evidence="1">
    <location>
        <begin position="78"/>
        <end position="89"/>
    </location>
</feature>
<dbReference type="WBParaSite" id="TTAC_0000465501-mRNA-1">
    <property type="protein sequence ID" value="TTAC_0000465501-mRNA-1"/>
    <property type="gene ID" value="TTAC_0000465501"/>
</dbReference>
<keyword evidence="3" id="KW-1185">Reference proteome</keyword>
<reference evidence="2 3" key="2">
    <citation type="submission" date="2018-11" db="EMBL/GenBank/DDBJ databases">
        <authorList>
            <consortium name="Pathogen Informatics"/>
        </authorList>
    </citation>
    <scope>NUCLEOTIDE SEQUENCE [LARGE SCALE GENOMIC DNA]</scope>
</reference>
<dbReference type="OrthoDB" id="10030336at2759"/>